<dbReference type="InterPro" id="IPR050232">
    <property type="entry name" value="FBL13/AtMIF1-like"/>
</dbReference>
<evidence type="ECO:0000259" key="1">
    <source>
        <dbReference type="PROSITE" id="PS50181"/>
    </source>
</evidence>
<evidence type="ECO:0000313" key="2">
    <source>
        <dbReference type="EMBL" id="EYU41162.1"/>
    </source>
</evidence>
<dbReference type="Pfam" id="PF00646">
    <property type="entry name" value="F-box"/>
    <property type="match status" value="1"/>
</dbReference>
<dbReference type="Proteomes" id="UP000030748">
    <property type="component" value="Unassembled WGS sequence"/>
</dbReference>
<proteinExistence type="predicted"/>
<dbReference type="InterPro" id="IPR001810">
    <property type="entry name" value="F-box_dom"/>
</dbReference>
<dbReference type="InterPro" id="IPR036047">
    <property type="entry name" value="F-box-like_dom_sf"/>
</dbReference>
<keyword evidence="3" id="KW-1185">Reference proteome</keyword>
<dbReference type="Gene3D" id="1.20.1280.50">
    <property type="match status" value="1"/>
</dbReference>
<dbReference type="InterPro" id="IPR055411">
    <property type="entry name" value="LRR_FXL15/At3g58940/PEG3-like"/>
</dbReference>
<dbReference type="EMBL" id="KI630359">
    <property type="protein sequence ID" value="EYU41162.1"/>
    <property type="molecule type" value="Genomic_DNA"/>
</dbReference>
<dbReference type="SUPFAM" id="SSF52047">
    <property type="entry name" value="RNI-like"/>
    <property type="match status" value="1"/>
</dbReference>
<dbReference type="SMART" id="SM00256">
    <property type="entry name" value="FBOX"/>
    <property type="match status" value="1"/>
</dbReference>
<dbReference type="InterPro" id="IPR032675">
    <property type="entry name" value="LRR_dom_sf"/>
</dbReference>
<name>A0A022RL50_ERYGU</name>
<dbReference type="InterPro" id="IPR053781">
    <property type="entry name" value="F-box_AtFBL13-like"/>
</dbReference>
<dbReference type="Pfam" id="PF24758">
    <property type="entry name" value="LRR_At5g56370"/>
    <property type="match status" value="1"/>
</dbReference>
<accession>A0A022RL50</accession>
<feature type="domain" description="F-box" evidence="1">
    <location>
        <begin position="17"/>
        <end position="66"/>
    </location>
</feature>
<dbReference type="Gene3D" id="3.80.10.10">
    <property type="entry name" value="Ribonuclease Inhibitor"/>
    <property type="match status" value="1"/>
</dbReference>
<evidence type="ECO:0000313" key="3">
    <source>
        <dbReference type="Proteomes" id="UP000030748"/>
    </source>
</evidence>
<dbReference type="PANTHER" id="PTHR31900:SF34">
    <property type="entry name" value="EMB|CAB62440.1-RELATED"/>
    <property type="match status" value="1"/>
</dbReference>
<sequence>MEIVKQQYSKKQNAVPIDRLSDLPDSILSHILSFLPATSKSVATSILSRRWRYLWSYVPNLFFYYENSDTINRVLLLRKLHSINTFSLFDCTKRNYHQIHTWITFAVERNVQNIEIYLTVHLDSPRCLFTCKTLIDLTLHRCGVVPDRGSIVFLPHLKRLRLIHVKYEGDDSLSHLISGCPVLEDLVLRLCIDYCSCKISSPTIKSLDVSCHFDKESENQNYNKVEINTPALVYLELLDYANQHIKCGALTSLIEADIEIDCSSINPDDSFLYSRSLVGFFDGLCNVRFLKLDLSQCTKIIDSVFTAWTATTFRNLTKLELISDCCFLSKFLDNADNLEILILQKVC</sequence>
<dbReference type="PANTHER" id="PTHR31900">
    <property type="entry name" value="F-BOX/RNI SUPERFAMILY PROTEIN-RELATED"/>
    <property type="match status" value="1"/>
</dbReference>
<dbReference type="PROSITE" id="PS50181">
    <property type="entry name" value="FBOX"/>
    <property type="match status" value="1"/>
</dbReference>
<gene>
    <name evidence="2" type="ORF">MIMGU_mgv1a024687mg</name>
</gene>
<dbReference type="STRING" id="4155.A0A022RL50"/>
<protein>
    <recommendedName>
        <fullName evidence="1">F-box domain-containing protein</fullName>
    </recommendedName>
</protein>
<reference evidence="2 3" key="1">
    <citation type="journal article" date="2013" name="Proc. Natl. Acad. Sci. U.S.A.">
        <title>Fine-scale variation in meiotic recombination in Mimulus inferred from population shotgun sequencing.</title>
        <authorList>
            <person name="Hellsten U."/>
            <person name="Wright K.M."/>
            <person name="Jenkins J."/>
            <person name="Shu S."/>
            <person name="Yuan Y."/>
            <person name="Wessler S.R."/>
            <person name="Schmutz J."/>
            <person name="Willis J.H."/>
            <person name="Rokhsar D.S."/>
        </authorList>
    </citation>
    <scope>NUCLEOTIDE SEQUENCE [LARGE SCALE GENOMIC DNA]</scope>
    <source>
        <strain evidence="3">cv. DUN x IM62</strain>
    </source>
</reference>
<dbReference type="AlphaFoldDB" id="A0A022RL50"/>
<dbReference type="eggNOG" id="ENOG502RRA7">
    <property type="taxonomic scope" value="Eukaryota"/>
</dbReference>
<organism evidence="2 3">
    <name type="scientific">Erythranthe guttata</name>
    <name type="common">Yellow monkey flower</name>
    <name type="synonym">Mimulus guttatus</name>
    <dbReference type="NCBI Taxonomy" id="4155"/>
    <lineage>
        <taxon>Eukaryota</taxon>
        <taxon>Viridiplantae</taxon>
        <taxon>Streptophyta</taxon>
        <taxon>Embryophyta</taxon>
        <taxon>Tracheophyta</taxon>
        <taxon>Spermatophyta</taxon>
        <taxon>Magnoliopsida</taxon>
        <taxon>eudicotyledons</taxon>
        <taxon>Gunneridae</taxon>
        <taxon>Pentapetalae</taxon>
        <taxon>asterids</taxon>
        <taxon>lamiids</taxon>
        <taxon>Lamiales</taxon>
        <taxon>Phrymaceae</taxon>
        <taxon>Erythranthe</taxon>
    </lineage>
</organism>
<dbReference type="CDD" id="cd22160">
    <property type="entry name" value="F-box_AtFBL13-like"/>
    <property type="match status" value="1"/>
</dbReference>
<dbReference type="SUPFAM" id="SSF81383">
    <property type="entry name" value="F-box domain"/>
    <property type="match status" value="1"/>
</dbReference>